<keyword evidence="6 7" id="KW-0472">Membrane</keyword>
<keyword evidence="10" id="KW-1185">Reference proteome</keyword>
<evidence type="ECO:0000256" key="2">
    <source>
        <dbReference type="ARBA" id="ARBA00022448"/>
    </source>
</evidence>
<accession>A0A553K0K2</accession>
<dbReference type="PROSITE" id="PS50928">
    <property type="entry name" value="ABC_TM1"/>
    <property type="match status" value="1"/>
</dbReference>
<reference evidence="9 10" key="1">
    <citation type="submission" date="2019-07" db="EMBL/GenBank/DDBJ databases">
        <authorList>
            <person name="Zhou L.-Y."/>
        </authorList>
    </citation>
    <scope>NUCLEOTIDE SEQUENCE [LARGE SCALE GENOMIC DNA]</scope>
    <source>
        <strain evidence="9 10">YIM 101269</strain>
    </source>
</reference>
<organism evidence="9 10">
    <name type="scientific">Tessaracoccus rhinocerotis</name>
    <dbReference type="NCBI Taxonomy" id="1689449"/>
    <lineage>
        <taxon>Bacteria</taxon>
        <taxon>Bacillati</taxon>
        <taxon>Actinomycetota</taxon>
        <taxon>Actinomycetes</taxon>
        <taxon>Propionibacteriales</taxon>
        <taxon>Propionibacteriaceae</taxon>
        <taxon>Tessaracoccus</taxon>
    </lineage>
</organism>
<evidence type="ECO:0000256" key="1">
    <source>
        <dbReference type="ARBA" id="ARBA00004651"/>
    </source>
</evidence>
<keyword evidence="5 7" id="KW-1133">Transmembrane helix</keyword>
<dbReference type="Pfam" id="PF00528">
    <property type="entry name" value="BPD_transp_1"/>
    <property type="match status" value="1"/>
</dbReference>
<feature type="transmembrane region" description="Helical" evidence="7">
    <location>
        <begin position="89"/>
        <end position="110"/>
    </location>
</feature>
<feature type="transmembrane region" description="Helical" evidence="7">
    <location>
        <begin position="26"/>
        <end position="55"/>
    </location>
</feature>
<evidence type="ECO:0000313" key="10">
    <source>
        <dbReference type="Proteomes" id="UP000317638"/>
    </source>
</evidence>
<dbReference type="InterPro" id="IPR000515">
    <property type="entry name" value="MetI-like"/>
</dbReference>
<gene>
    <name evidence="9" type="ORF">FOJ82_09355</name>
</gene>
<dbReference type="CDD" id="cd06261">
    <property type="entry name" value="TM_PBP2"/>
    <property type="match status" value="1"/>
</dbReference>
<dbReference type="AlphaFoldDB" id="A0A553K0K2"/>
<comment type="caution">
    <text evidence="9">The sequence shown here is derived from an EMBL/GenBank/DDBJ whole genome shotgun (WGS) entry which is preliminary data.</text>
</comment>
<comment type="subcellular location">
    <subcellularLocation>
        <location evidence="1 7">Cell membrane</location>
        <topology evidence="1 7">Multi-pass membrane protein</topology>
    </subcellularLocation>
</comment>
<dbReference type="Gene3D" id="1.10.3720.10">
    <property type="entry name" value="MetI-like"/>
    <property type="match status" value="1"/>
</dbReference>
<evidence type="ECO:0000259" key="8">
    <source>
        <dbReference type="PROSITE" id="PS50928"/>
    </source>
</evidence>
<sequence length="314" mass="34154">MTQVHEMSDIPVAGTRRAGHRGVDRVLIPFLAPAIALMTLVLVFPSAFTVLLSLVDWRGPGAPMEWVGIDNYTSLWTSRAFRVSFTNTLVLVFLGGAGIFAVVFFSLMVLRGMRGAGFIRSVIFVPYIISPIAIGAALGFLLNPQGGLNTLLDTVGLERLQRAWLAPEMVFQMIVIGLVWSVSGFYIAIVATGTDQIPPYLYEEAELAGASRWKQFWLITVPLSWESVSVASTLWIITGMKTFEIVIAFVGSQSSPPLQARTAAVQQYLATTGGPEGVPQLGRAAAVGIAIFVVTTVLVLILQRVMRRERIELS</sequence>
<feature type="transmembrane region" description="Helical" evidence="7">
    <location>
        <begin position="284"/>
        <end position="302"/>
    </location>
</feature>
<dbReference type="PANTHER" id="PTHR30193">
    <property type="entry name" value="ABC TRANSPORTER PERMEASE PROTEIN"/>
    <property type="match status" value="1"/>
</dbReference>
<keyword evidence="2 7" id="KW-0813">Transport</keyword>
<comment type="similarity">
    <text evidence="7">Belongs to the binding-protein-dependent transport system permease family.</text>
</comment>
<evidence type="ECO:0000256" key="6">
    <source>
        <dbReference type="ARBA" id="ARBA00023136"/>
    </source>
</evidence>
<dbReference type="InterPro" id="IPR035906">
    <property type="entry name" value="MetI-like_sf"/>
</dbReference>
<protein>
    <submittedName>
        <fullName evidence="9">Sugar ABC transporter permease</fullName>
    </submittedName>
</protein>
<dbReference type="OrthoDB" id="9804439at2"/>
<keyword evidence="3" id="KW-1003">Cell membrane</keyword>
<dbReference type="SUPFAM" id="SSF161098">
    <property type="entry name" value="MetI-like"/>
    <property type="match status" value="1"/>
</dbReference>
<evidence type="ECO:0000256" key="3">
    <source>
        <dbReference type="ARBA" id="ARBA00022475"/>
    </source>
</evidence>
<feature type="transmembrane region" description="Helical" evidence="7">
    <location>
        <begin position="122"/>
        <end position="142"/>
    </location>
</feature>
<dbReference type="PANTHER" id="PTHR30193:SF37">
    <property type="entry name" value="INNER MEMBRANE ABC TRANSPORTER PERMEASE PROTEIN YCJO"/>
    <property type="match status" value="1"/>
</dbReference>
<evidence type="ECO:0000256" key="5">
    <source>
        <dbReference type="ARBA" id="ARBA00022989"/>
    </source>
</evidence>
<dbReference type="GO" id="GO:0005886">
    <property type="term" value="C:plasma membrane"/>
    <property type="evidence" value="ECO:0007669"/>
    <property type="project" value="UniProtKB-SubCell"/>
</dbReference>
<keyword evidence="4 7" id="KW-0812">Transmembrane</keyword>
<evidence type="ECO:0000313" key="9">
    <source>
        <dbReference type="EMBL" id="TRY18236.1"/>
    </source>
</evidence>
<dbReference type="Proteomes" id="UP000317638">
    <property type="component" value="Unassembled WGS sequence"/>
</dbReference>
<name>A0A553K0K2_9ACTN</name>
<dbReference type="EMBL" id="VKKG01000003">
    <property type="protein sequence ID" value="TRY18236.1"/>
    <property type="molecule type" value="Genomic_DNA"/>
</dbReference>
<evidence type="ECO:0000256" key="7">
    <source>
        <dbReference type="RuleBase" id="RU363032"/>
    </source>
</evidence>
<evidence type="ECO:0000256" key="4">
    <source>
        <dbReference type="ARBA" id="ARBA00022692"/>
    </source>
</evidence>
<dbReference type="InterPro" id="IPR051393">
    <property type="entry name" value="ABC_transporter_permease"/>
</dbReference>
<feature type="transmembrane region" description="Helical" evidence="7">
    <location>
        <begin position="169"/>
        <end position="191"/>
    </location>
</feature>
<proteinExistence type="inferred from homology"/>
<feature type="domain" description="ABC transmembrane type-1" evidence="8">
    <location>
        <begin position="85"/>
        <end position="302"/>
    </location>
</feature>
<feature type="transmembrane region" description="Helical" evidence="7">
    <location>
        <begin position="216"/>
        <end position="237"/>
    </location>
</feature>
<dbReference type="GO" id="GO:0055085">
    <property type="term" value="P:transmembrane transport"/>
    <property type="evidence" value="ECO:0007669"/>
    <property type="project" value="InterPro"/>
</dbReference>
<dbReference type="RefSeq" id="WP_143938212.1">
    <property type="nucleotide sequence ID" value="NZ_VKKG01000003.1"/>
</dbReference>